<evidence type="ECO:0000313" key="1">
    <source>
        <dbReference type="EMBL" id="QBR47567.1"/>
    </source>
</evidence>
<keyword evidence="2" id="KW-1185">Reference proteome</keyword>
<reference evidence="1 2" key="1">
    <citation type="submission" date="2019-03" db="EMBL/GenBank/DDBJ databases">
        <title>Complete Genome Sequence of Leuconostoc kimchii strain NKJ218 Isolated from Homemade Kimchi.</title>
        <authorList>
            <person name="Jung J.Y."/>
            <person name="Jin H.M."/>
            <person name="Jung J.-W."/>
            <person name="Lee S.-Y."/>
            <person name="Ryu B.-G."/>
            <person name="Han S.-S."/>
            <person name="Kang H.K."/>
            <person name="Choi H.W."/>
            <person name="Chung E.J."/>
            <person name="Choi K.-M."/>
        </authorList>
    </citation>
    <scope>NUCLEOTIDE SEQUENCE [LARGE SCALE GENOMIC DNA]</scope>
    <source>
        <strain evidence="1 2">NKJ218</strain>
    </source>
</reference>
<accession>A0ABX5SJM2</accession>
<gene>
    <name evidence="1" type="ORF">EW139_05305</name>
</gene>
<dbReference type="RefSeq" id="WP_013102228.1">
    <property type="nucleotide sequence ID" value="NZ_CP037939.1"/>
</dbReference>
<sequence length="210" mass="24485">MARPDFNKNMRIKDFQSYYWYKTELQHICKKHSLPTTGTKAELTAYIIKLLSGVPVSNIKVTRKIRRKGTLKDGSITPNTSILASGFSLNNEARAFFKSYYGLSQFSFKKSMAIKMRAIETTQDKTATIQDLIDVYEHPDKNLSNNAEEQTYQWNNFVKTFMADDCTKVYHERMTVASILWTKVRDSNQPKKYSKKLLKQYQSDIRQYLS</sequence>
<protein>
    <recommendedName>
        <fullName evidence="3">SAP domain-containing protein</fullName>
    </recommendedName>
</protein>
<dbReference type="Pfam" id="PF18953">
    <property type="entry name" value="SAP_new25"/>
    <property type="match status" value="1"/>
</dbReference>
<name>A0ABX5SJM2_9LACO</name>
<evidence type="ECO:0000313" key="2">
    <source>
        <dbReference type="Proteomes" id="UP000295756"/>
    </source>
</evidence>
<organism evidence="1 2">
    <name type="scientific">Leuconostoc kimchii</name>
    <dbReference type="NCBI Taxonomy" id="136609"/>
    <lineage>
        <taxon>Bacteria</taxon>
        <taxon>Bacillati</taxon>
        <taxon>Bacillota</taxon>
        <taxon>Bacilli</taxon>
        <taxon>Lactobacillales</taxon>
        <taxon>Lactobacillaceae</taxon>
        <taxon>Leuconostoc</taxon>
    </lineage>
</organism>
<dbReference type="Proteomes" id="UP000295756">
    <property type="component" value="Chromosome"/>
</dbReference>
<proteinExistence type="predicted"/>
<evidence type="ECO:0008006" key="3">
    <source>
        <dbReference type="Google" id="ProtNLM"/>
    </source>
</evidence>
<dbReference type="EMBL" id="CP037939">
    <property type="protein sequence ID" value="QBR47567.1"/>
    <property type="molecule type" value="Genomic_DNA"/>
</dbReference>